<proteinExistence type="predicted"/>
<feature type="region of interest" description="Disordered" evidence="1">
    <location>
        <begin position="61"/>
        <end position="83"/>
    </location>
</feature>
<dbReference type="AlphaFoldDB" id="A0AAD7WQ97"/>
<evidence type="ECO:0000256" key="1">
    <source>
        <dbReference type="SAM" id="MobiDB-lite"/>
    </source>
</evidence>
<sequence length="83" mass="9263">MNNGNYDDNNNKAPAWPTRKRQWRRLAPALAPPTAGTLPIVWIPGPPWSLFRKLELARKQNLARDQGNSAACSSHKSNPRFAG</sequence>
<dbReference type="EMBL" id="JAINUG010000054">
    <property type="protein sequence ID" value="KAJ8404414.1"/>
    <property type="molecule type" value="Genomic_DNA"/>
</dbReference>
<evidence type="ECO:0000313" key="3">
    <source>
        <dbReference type="Proteomes" id="UP001221898"/>
    </source>
</evidence>
<reference evidence="2" key="1">
    <citation type="journal article" date="2023" name="Science">
        <title>Genome structures resolve the early diversification of teleost fishes.</title>
        <authorList>
            <person name="Parey E."/>
            <person name="Louis A."/>
            <person name="Montfort J."/>
            <person name="Bouchez O."/>
            <person name="Roques C."/>
            <person name="Iampietro C."/>
            <person name="Lluch J."/>
            <person name="Castinel A."/>
            <person name="Donnadieu C."/>
            <person name="Desvignes T."/>
            <person name="Floi Bucao C."/>
            <person name="Jouanno E."/>
            <person name="Wen M."/>
            <person name="Mejri S."/>
            <person name="Dirks R."/>
            <person name="Jansen H."/>
            <person name="Henkel C."/>
            <person name="Chen W.J."/>
            <person name="Zahm M."/>
            <person name="Cabau C."/>
            <person name="Klopp C."/>
            <person name="Thompson A.W."/>
            <person name="Robinson-Rechavi M."/>
            <person name="Braasch I."/>
            <person name="Lecointre G."/>
            <person name="Bobe J."/>
            <person name="Postlethwait J.H."/>
            <person name="Berthelot C."/>
            <person name="Roest Crollius H."/>
            <person name="Guiguen Y."/>
        </authorList>
    </citation>
    <scope>NUCLEOTIDE SEQUENCE</scope>
    <source>
        <strain evidence="2">NC1722</strain>
    </source>
</reference>
<accession>A0AAD7WQ97</accession>
<protein>
    <submittedName>
        <fullName evidence="2">Uncharacterized protein</fullName>
    </submittedName>
</protein>
<name>A0AAD7WQ97_9TELE</name>
<keyword evidence="3" id="KW-1185">Reference proteome</keyword>
<comment type="caution">
    <text evidence="2">The sequence shown here is derived from an EMBL/GenBank/DDBJ whole genome shotgun (WGS) entry which is preliminary data.</text>
</comment>
<evidence type="ECO:0000313" key="2">
    <source>
        <dbReference type="EMBL" id="KAJ8404414.1"/>
    </source>
</evidence>
<dbReference type="Proteomes" id="UP001221898">
    <property type="component" value="Unassembled WGS sequence"/>
</dbReference>
<feature type="compositionally biased region" description="Polar residues" evidence="1">
    <location>
        <begin position="66"/>
        <end position="76"/>
    </location>
</feature>
<organism evidence="2 3">
    <name type="scientific">Aldrovandia affinis</name>
    <dbReference type="NCBI Taxonomy" id="143900"/>
    <lineage>
        <taxon>Eukaryota</taxon>
        <taxon>Metazoa</taxon>
        <taxon>Chordata</taxon>
        <taxon>Craniata</taxon>
        <taxon>Vertebrata</taxon>
        <taxon>Euteleostomi</taxon>
        <taxon>Actinopterygii</taxon>
        <taxon>Neopterygii</taxon>
        <taxon>Teleostei</taxon>
        <taxon>Notacanthiformes</taxon>
        <taxon>Halosauridae</taxon>
        <taxon>Aldrovandia</taxon>
    </lineage>
</organism>
<gene>
    <name evidence="2" type="ORF">AAFF_G00341870</name>
</gene>